<evidence type="ECO:0000313" key="3">
    <source>
        <dbReference type="RefSeq" id="XP_018814201.1"/>
    </source>
</evidence>
<evidence type="ECO:0000313" key="2">
    <source>
        <dbReference type="Proteomes" id="UP000235220"/>
    </source>
</evidence>
<dbReference type="KEGG" id="jre:108986132"/>
<evidence type="ECO:0000256" key="1">
    <source>
        <dbReference type="SAM" id="MobiDB-lite"/>
    </source>
</evidence>
<feature type="compositionally biased region" description="Basic and acidic residues" evidence="1">
    <location>
        <begin position="40"/>
        <end position="49"/>
    </location>
</feature>
<keyword evidence="2" id="KW-1185">Reference proteome</keyword>
<protein>
    <submittedName>
        <fullName evidence="3">Protein FAR1-RELATED SEQUENCE 4-like</fullName>
    </submittedName>
</protein>
<organism evidence="2 3">
    <name type="scientific">Juglans regia</name>
    <name type="common">English walnut</name>
    <dbReference type="NCBI Taxonomy" id="51240"/>
    <lineage>
        <taxon>Eukaryota</taxon>
        <taxon>Viridiplantae</taxon>
        <taxon>Streptophyta</taxon>
        <taxon>Embryophyta</taxon>
        <taxon>Tracheophyta</taxon>
        <taxon>Spermatophyta</taxon>
        <taxon>Magnoliopsida</taxon>
        <taxon>eudicotyledons</taxon>
        <taxon>Gunneridae</taxon>
        <taxon>Pentapetalae</taxon>
        <taxon>rosids</taxon>
        <taxon>fabids</taxon>
        <taxon>Fagales</taxon>
        <taxon>Juglandaceae</taxon>
        <taxon>Juglans</taxon>
    </lineage>
</organism>
<dbReference type="Gramene" id="Jr_Scaffold_657_00020_p1">
    <property type="protein sequence ID" value="cds.Jr_Scaffold_657_00020_p1"/>
    <property type="gene ID" value="Jr_Scaffold_657_00020"/>
</dbReference>
<sequence length="202" mass="22571">MGSPRPFITTSSTTSVSVGQEDRPCCLETEASCTSARVDDKILLDRPDERETDDGTTGIPQVMPSSDGDDIIKKPKFGMKFNSFEDLLSYYKHYAKKCGFWVMTQRGERSEDQSVRYVILGCARGGKARNSSFNVANPRSTGKTDCKAMINALRVEGNMQLTTVHNTHNHGLSPQKFRYFRCNREVSETVKRVLDTNDLAGI</sequence>
<dbReference type="PANTHER" id="PTHR46328">
    <property type="entry name" value="FAR-RED IMPAIRED RESPONSIVE (FAR1) FAMILY PROTEIN-RELATED"/>
    <property type="match status" value="1"/>
</dbReference>
<dbReference type="PANTHER" id="PTHR46328:SF35">
    <property type="entry name" value="PROTEIN FAR1-RELATED SEQUENCE 5-LIKE"/>
    <property type="match status" value="1"/>
</dbReference>
<feature type="compositionally biased region" description="Low complexity" evidence="1">
    <location>
        <begin position="9"/>
        <end position="18"/>
    </location>
</feature>
<dbReference type="OrthoDB" id="2362940at2759"/>
<dbReference type="Pfam" id="PF03101">
    <property type="entry name" value="FAR1"/>
    <property type="match status" value="1"/>
</dbReference>
<dbReference type="RefSeq" id="XP_018814201.1">
    <property type="nucleotide sequence ID" value="XM_018958656.1"/>
</dbReference>
<proteinExistence type="predicted"/>
<gene>
    <name evidence="3" type="primary">LOC108986132</name>
</gene>
<reference evidence="3" key="1">
    <citation type="submission" date="2025-08" db="UniProtKB">
        <authorList>
            <consortium name="RefSeq"/>
        </authorList>
    </citation>
    <scope>IDENTIFICATION</scope>
    <source>
        <tissue evidence="3">Leaves</tissue>
    </source>
</reference>
<dbReference type="InterPro" id="IPR004330">
    <property type="entry name" value="FAR1_DNA_bnd_dom"/>
</dbReference>
<feature type="region of interest" description="Disordered" evidence="1">
    <location>
        <begin position="40"/>
        <end position="69"/>
    </location>
</feature>
<dbReference type="GeneID" id="108986132"/>
<accession>A0A2I4E480</accession>
<dbReference type="AlphaFoldDB" id="A0A2I4E480"/>
<dbReference type="STRING" id="51240.A0A2I4E480"/>
<dbReference type="Proteomes" id="UP000235220">
    <property type="component" value="Unplaced"/>
</dbReference>
<name>A0A2I4E480_JUGRE</name>
<feature type="region of interest" description="Disordered" evidence="1">
    <location>
        <begin position="1"/>
        <end position="22"/>
    </location>
</feature>